<dbReference type="Proteomes" id="UP000222542">
    <property type="component" value="Unassembled WGS sequence"/>
</dbReference>
<keyword evidence="10" id="KW-1185">Reference proteome</keyword>
<comment type="similarity">
    <text evidence="2">Belongs to the ABC transporter superfamily. ABCG family. Eye pigment precursor importer (TC 3.A.1.204) subfamily.</text>
</comment>
<reference evidence="9 10" key="1">
    <citation type="journal article" date="2014" name="Nat. Genet.">
        <title>Genome sequence of the hot pepper provides insights into the evolution of pungency in Capsicum species.</title>
        <authorList>
            <person name="Kim S."/>
            <person name="Park M."/>
            <person name="Yeom S.I."/>
            <person name="Kim Y.M."/>
            <person name="Lee J.M."/>
            <person name="Lee H.A."/>
            <person name="Seo E."/>
            <person name="Choi J."/>
            <person name="Cheong K."/>
            <person name="Kim K.T."/>
            <person name="Jung K."/>
            <person name="Lee G.W."/>
            <person name="Oh S.K."/>
            <person name="Bae C."/>
            <person name="Kim S.B."/>
            <person name="Lee H.Y."/>
            <person name="Kim S.Y."/>
            <person name="Kim M.S."/>
            <person name="Kang B.C."/>
            <person name="Jo Y.D."/>
            <person name="Yang H.B."/>
            <person name="Jeong H.J."/>
            <person name="Kang W.H."/>
            <person name="Kwon J.K."/>
            <person name="Shin C."/>
            <person name="Lim J.Y."/>
            <person name="Park J.H."/>
            <person name="Huh J.H."/>
            <person name="Kim J.S."/>
            <person name="Kim B.D."/>
            <person name="Cohen O."/>
            <person name="Paran I."/>
            <person name="Suh M.C."/>
            <person name="Lee S.B."/>
            <person name="Kim Y.K."/>
            <person name="Shin Y."/>
            <person name="Noh S.J."/>
            <person name="Park J."/>
            <person name="Seo Y.S."/>
            <person name="Kwon S.Y."/>
            <person name="Kim H.A."/>
            <person name="Park J.M."/>
            <person name="Kim H.J."/>
            <person name="Choi S.B."/>
            <person name="Bosland P.W."/>
            <person name="Reeves G."/>
            <person name="Jo S.H."/>
            <person name="Lee B.W."/>
            <person name="Cho H.T."/>
            <person name="Choi H.S."/>
            <person name="Lee M.S."/>
            <person name="Yu Y."/>
            <person name="Do Choi Y."/>
            <person name="Park B.S."/>
            <person name="van Deynze A."/>
            <person name="Ashrafi H."/>
            <person name="Hill T."/>
            <person name="Kim W.T."/>
            <person name="Pai H.S."/>
            <person name="Ahn H.K."/>
            <person name="Yeam I."/>
            <person name="Giovannoni J.J."/>
            <person name="Rose J.K."/>
            <person name="Sorensen I."/>
            <person name="Lee S.J."/>
            <person name="Kim R.W."/>
            <person name="Choi I.Y."/>
            <person name="Choi B.S."/>
            <person name="Lim J.S."/>
            <person name="Lee Y.H."/>
            <person name="Choi D."/>
        </authorList>
    </citation>
    <scope>NUCLEOTIDE SEQUENCE [LARGE SCALE GENOMIC DNA]</scope>
    <source>
        <strain evidence="10">cv. CM334</strain>
    </source>
</reference>
<dbReference type="PANTHER" id="PTHR48042:SF3">
    <property type="entry name" value="ABC TRANSPORTER DOMAIN-CONTAINING PROTEIN"/>
    <property type="match status" value="1"/>
</dbReference>
<evidence type="ECO:0000313" key="10">
    <source>
        <dbReference type="Proteomes" id="UP000222542"/>
    </source>
</evidence>
<evidence type="ECO:0000256" key="1">
    <source>
        <dbReference type="ARBA" id="ARBA00004141"/>
    </source>
</evidence>
<feature type="transmembrane region" description="Helical" evidence="7">
    <location>
        <begin position="150"/>
        <end position="173"/>
    </location>
</feature>
<evidence type="ECO:0000256" key="7">
    <source>
        <dbReference type="SAM" id="Phobius"/>
    </source>
</evidence>
<evidence type="ECO:0000313" key="9">
    <source>
        <dbReference type="EMBL" id="PHT79870.1"/>
    </source>
</evidence>
<keyword evidence="6 7" id="KW-0472">Membrane</keyword>
<dbReference type="PANTHER" id="PTHR48042">
    <property type="entry name" value="ABC TRANSPORTER G FAMILY MEMBER 11"/>
    <property type="match status" value="1"/>
</dbReference>
<evidence type="ECO:0000256" key="6">
    <source>
        <dbReference type="ARBA" id="ARBA00023136"/>
    </source>
</evidence>
<evidence type="ECO:0000256" key="3">
    <source>
        <dbReference type="ARBA" id="ARBA00022448"/>
    </source>
</evidence>
<gene>
    <name evidence="9" type="ORF">T459_17922</name>
</gene>
<proteinExistence type="inferred from homology"/>
<dbReference type="AlphaFoldDB" id="A0A2G2ZCY7"/>
<accession>A0A2G2ZCY7</accession>
<reference evidence="9 10" key="2">
    <citation type="journal article" date="2017" name="Genome Biol.">
        <title>New reference genome sequences of hot pepper reveal the massive evolution of plant disease-resistance genes by retroduplication.</title>
        <authorList>
            <person name="Kim S."/>
            <person name="Park J."/>
            <person name="Yeom S.I."/>
            <person name="Kim Y.M."/>
            <person name="Seo E."/>
            <person name="Kim K.T."/>
            <person name="Kim M.S."/>
            <person name="Lee J.M."/>
            <person name="Cheong K."/>
            <person name="Shin H.S."/>
            <person name="Kim S.B."/>
            <person name="Han K."/>
            <person name="Lee J."/>
            <person name="Park M."/>
            <person name="Lee H.A."/>
            <person name="Lee H.Y."/>
            <person name="Lee Y."/>
            <person name="Oh S."/>
            <person name="Lee J.H."/>
            <person name="Choi E."/>
            <person name="Choi E."/>
            <person name="Lee S.E."/>
            <person name="Jeon J."/>
            <person name="Kim H."/>
            <person name="Choi G."/>
            <person name="Song H."/>
            <person name="Lee J."/>
            <person name="Lee S.C."/>
            <person name="Kwon J.K."/>
            <person name="Lee H.Y."/>
            <person name="Koo N."/>
            <person name="Hong Y."/>
            <person name="Kim R.W."/>
            <person name="Kang W.H."/>
            <person name="Huh J.H."/>
            <person name="Kang B.C."/>
            <person name="Yang T.J."/>
            <person name="Lee Y.H."/>
            <person name="Bennetzen J.L."/>
            <person name="Choi D."/>
        </authorList>
    </citation>
    <scope>NUCLEOTIDE SEQUENCE [LARGE SCALE GENOMIC DNA]</scope>
    <source>
        <strain evidence="10">cv. CM334</strain>
    </source>
</reference>
<evidence type="ECO:0000256" key="4">
    <source>
        <dbReference type="ARBA" id="ARBA00022692"/>
    </source>
</evidence>
<feature type="domain" description="ABC-2 type transporter transmembrane" evidence="8">
    <location>
        <begin position="135"/>
        <end position="201"/>
    </location>
</feature>
<protein>
    <recommendedName>
        <fullName evidence="8">ABC-2 type transporter transmembrane domain-containing protein</fullName>
    </recommendedName>
</protein>
<dbReference type="GO" id="GO:0016020">
    <property type="term" value="C:membrane"/>
    <property type="evidence" value="ECO:0007669"/>
    <property type="project" value="UniProtKB-SubCell"/>
</dbReference>
<evidence type="ECO:0000256" key="5">
    <source>
        <dbReference type="ARBA" id="ARBA00022989"/>
    </source>
</evidence>
<name>A0A2G2ZCY7_CAPAN</name>
<feature type="transmembrane region" description="Helical" evidence="7">
    <location>
        <begin position="123"/>
        <end position="144"/>
    </location>
</feature>
<evidence type="ECO:0000256" key="2">
    <source>
        <dbReference type="ARBA" id="ARBA00005814"/>
    </source>
</evidence>
<dbReference type="EMBL" id="AYRZ02000006">
    <property type="protein sequence ID" value="PHT79870.1"/>
    <property type="molecule type" value="Genomic_DNA"/>
</dbReference>
<keyword evidence="5 7" id="KW-1133">Transmembrane helix</keyword>
<comment type="subcellular location">
    <subcellularLocation>
        <location evidence="1">Membrane</location>
        <topology evidence="1">Multi-pass membrane protein</topology>
    </subcellularLocation>
</comment>
<dbReference type="GO" id="GO:0140359">
    <property type="term" value="F:ABC-type transporter activity"/>
    <property type="evidence" value="ECO:0007669"/>
    <property type="project" value="InterPro"/>
</dbReference>
<organism evidence="9 10">
    <name type="scientific">Capsicum annuum</name>
    <name type="common">Capsicum pepper</name>
    <dbReference type="NCBI Taxonomy" id="4072"/>
    <lineage>
        <taxon>Eukaryota</taxon>
        <taxon>Viridiplantae</taxon>
        <taxon>Streptophyta</taxon>
        <taxon>Embryophyta</taxon>
        <taxon>Tracheophyta</taxon>
        <taxon>Spermatophyta</taxon>
        <taxon>Magnoliopsida</taxon>
        <taxon>eudicotyledons</taxon>
        <taxon>Gunneridae</taxon>
        <taxon>Pentapetalae</taxon>
        <taxon>asterids</taxon>
        <taxon>lamiids</taxon>
        <taxon>Solanales</taxon>
        <taxon>Solanaceae</taxon>
        <taxon>Solanoideae</taxon>
        <taxon>Capsiceae</taxon>
        <taxon>Capsicum</taxon>
    </lineage>
</organism>
<sequence length="245" mass="28516">MLYGMAMLYGVECWPVKNSHIQKLKVAEMRMLRWLCGFTRADRIRNEIIREKVRVVSVEDKMWEVRLRWFAHVIRRGSDAQFVGVRGYCVNLTFDSAMEGLTDLNYSAGNPFSMYLKNLAKEVIADDIFFHIWPFLSGLMMVIASVVPNFLMGIVIGAGILGISMVVSGFFRLPHDIPKRFWRYPVSYMTFHFWAVQGQYKNDLKELIFDNQSLDLPKITGEYALKETFQIDVNRSKWVDLSVIF</sequence>
<evidence type="ECO:0000259" key="8">
    <source>
        <dbReference type="Pfam" id="PF01061"/>
    </source>
</evidence>
<keyword evidence="4 7" id="KW-0812">Transmembrane</keyword>
<dbReference type="InterPro" id="IPR052215">
    <property type="entry name" value="Plant_ABCG"/>
</dbReference>
<dbReference type="Pfam" id="PF01061">
    <property type="entry name" value="ABC2_membrane"/>
    <property type="match status" value="1"/>
</dbReference>
<dbReference type="InterPro" id="IPR013525">
    <property type="entry name" value="ABC2_TM"/>
</dbReference>
<keyword evidence="3" id="KW-0813">Transport</keyword>
<dbReference type="Gramene" id="PHT79870">
    <property type="protein sequence ID" value="PHT79870"/>
    <property type="gene ID" value="T459_17922"/>
</dbReference>
<comment type="caution">
    <text evidence="9">The sequence shown here is derived from an EMBL/GenBank/DDBJ whole genome shotgun (WGS) entry which is preliminary data.</text>
</comment>